<feature type="repeat" description="WD" evidence="8">
    <location>
        <begin position="130"/>
        <end position="171"/>
    </location>
</feature>
<evidence type="ECO:0000256" key="2">
    <source>
        <dbReference type="ARBA" id="ARBA00022737"/>
    </source>
</evidence>
<dbReference type="InterPro" id="IPR001680">
    <property type="entry name" value="WD40_rpt"/>
</dbReference>
<sequence length="392" mass="42058">MAAAVRIQSDWAQVLRRNEAEVWLSCHSPGKPTLYGTLTCQGLGPDGVPEVTASEGFVVSEVTGKSIRISCPKENASSRFLAPQATFPRIHTQSVTCLDVSCGGGLGVSASTDGTMKIWQAANGEIRRVLEGHVFDVNCCRFFPSGLVVLSGGMDAQLKVWSVEDAKCAVTFKGHKGGILDTAIVDRGRNVVSASRDGTARLWDCGRSASLGVLAACGTPVNGVAVGPADNSLNLGTPERVPSEREVGTEAKLLLLAREDRKLQAVGLQSRQPVFLFEGSDAFNCCAFLSSIYVLAGTQDGKVYQLDVRNSGTPVQVVRRSGAPVHSLLPYRDGFVTSHGDGSCFLTRQDLDHVVELTGVDCDPVYQVAAWEKQMYTCCRDGLVRRYRLSDL</sequence>
<dbReference type="Ensembl" id="ENSOANT00000021923.3">
    <property type="protein sequence ID" value="ENSOANP00000021920.2"/>
    <property type="gene ID" value="ENSOANG00000013904.3"/>
</dbReference>
<dbReference type="InterPro" id="IPR020472">
    <property type="entry name" value="WD40_PAC1"/>
</dbReference>
<organism evidence="9 10">
    <name type="scientific">Ornithorhynchus anatinus</name>
    <name type="common">Duckbill platypus</name>
    <dbReference type="NCBI Taxonomy" id="9258"/>
    <lineage>
        <taxon>Eukaryota</taxon>
        <taxon>Metazoa</taxon>
        <taxon>Chordata</taxon>
        <taxon>Craniata</taxon>
        <taxon>Vertebrata</taxon>
        <taxon>Euteleostomi</taxon>
        <taxon>Mammalia</taxon>
        <taxon>Monotremata</taxon>
        <taxon>Ornithorhynchidae</taxon>
        <taxon>Ornithorhynchus</taxon>
    </lineage>
</organism>
<dbReference type="PANTHER" id="PTHR19857:SF19">
    <property type="entry name" value="26S PROTEASOME REGULATORY SUBUNIT RPN14"/>
    <property type="match status" value="1"/>
</dbReference>
<dbReference type="eggNOG" id="KOG0266">
    <property type="taxonomic scope" value="Eukaryota"/>
</dbReference>
<feature type="repeat" description="WD" evidence="8">
    <location>
        <begin position="88"/>
        <end position="129"/>
    </location>
</feature>
<dbReference type="STRING" id="9258.ENSOANP00000021920"/>
<dbReference type="PROSITE" id="PS50082">
    <property type="entry name" value="WD_REPEATS_2"/>
    <property type="match status" value="3"/>
</dbReference>
<dbReference type="CTD" id="80227"/>
<keyword evidence="2" id="KW-0677">Repeat</keyword>
<evidence type="ECO:0000313" key="10">
    <source>
        <dbReference type="Proteomes" id="UP000002279"/>
    </source>
</evidence>
<dbReference type="Gene3D" id="2.130.10.10">
    <property type="entry name" value="YVTN repeat-like/Quinoprotein amine dehydrogenase"/>
    <property type="match status" value="2"/>
</dbReference>
<dbReference type="GO" id="GO:0005829">
    <property type="term" value="C:cytosol"/>
    <property type="evidence" value="ECO:0007669"/>
    <property type="project" value="UniProtKB-ARBA"/>
</dbReference>
<feature type="repeat" description="WD" evidence="8">
    <location>
        <begin position="172"/>
        <end position="204"/>
    </location>
</feature>
<dbReference type="Proteomes" id="UP000002279">
    <property type="component" value="Chromosome 20"/>
</dbReference>
<dbReference type="PROSITE" id="PS50294">
    <property type="entry name" value="WD_REPEATS_REGION"/>
    <property type="match status" value="2"/>
</dbReference>
<keyword evidence="10" id="KW-1185">Reference proteome</keyword>
<protein>
    <recommendedName>
        <fullName evidence="6">Proteasomal ATPase-associated factor 1</fullName>
    </recommendedName>
    <alternativeName>
        <fullName evidence="7">WD repeat-containing protein 71</fullName>
    </alternativeName>
</protein>
<proteinExistence type="inferred from homology"/>
<evidence type="ECO:0000256" key="4">
    <source>
        <dbReference type="ARBA" id="ARBA00038321"/>
    </source>
</evidence>
<dbReference type="SMART" id="SM00320">
    <property type="entry name" value="WD40"/>
    <property type="match status" value="6"/>
</dbReference>
<dbReference type="HOGENOM" id="CLU_037051_2_0_1"/>
<dbReference type="InterPro" id="IPR015943">
    <property type="entry name" value="WD40/YVTN_repeat-like_dom_sf"/>
</dbReference>
<evidence type="ECO:0000256" key="3">
    <source>
        <dbReference type="ARBA" id="ARBA00022942"/>
    </source>
</evidence>
<name>F7E386_ORNAN</name>
<keyword evidence="3" id="KW-0647">Proteasome</keyword>
<reference evidence="9" key="2">
    <citation type="submission" date="2025-08" db="UniProtKB">
        <authorList>
            <consortium name="Ensembl"/>
        </authorList>
    </citation>
    <scope>IDENTIFICATION</scope>
    <source>
        <strain evidence="9">Glennie</strain>
    </source>
</reference>
<dbReference type="AlphaFoldDB" id="F7E386"/>
<dbReference type="GeneTree" id="ENSGT00390000005948"/>
<dbReference type="FunFam" id="2.130.10.10:FF:000212">
    <property type="entry name" value="Proteasomal ATPase associated factor 1"/>
    <property type="match status" value="1"/>
</dbReference>
<dbReference type="InterPro" id="IPR036322">
    <property type="entry name" value="WD40_repeat_dom_sf"/>
</dbReference>
<dbReference type="Pfam" id="PF00400">
    <property type="entry name" value="WD40"/>
    <property type="match status" value="3"/>
</dbReference>
<dbReference type="SUPFAM" id="SSF50978">
    <property type="entry name" value="WD40 repeat-like"/>
    <property type="match status" value="1"/>
</dbReference>
<dbReference type="GO" id="GO:0000502">
    <property type="term" value="C:proteasome complex"/>
    <property type="evidence" value="ECO:0007669"/>
    <property type="project" value="UniProtKB-KW"/>
</dbReference>
<dbReference type="InterPro" id="IPR051179">
    <property type="entry name" value="WD_repeat_multifunction"/>
</dbReference>
<keyword evidence="1 8" id="KW-0853">WD repeat</keyword>
<reference evidence="9 10" key="1">
    <citation type="journal article" date="2008" name="Nature">
        <title>Genome analysis of the platypus reveals unique signatures of evolution.</title>
        <authorList>
            <person name="Warren W.C."/>
            <person name="Hillier L.W."/>
            <person name="Marshall Graves J.A."/>
            <person name="Birney E."/>
            <person name="Ponting C.P."/>
            <person name="Grutzner F."/>
            <person name="Belov K."/>
            <person name="Miller W."/>
            <person name="Clarke L."/>
            <person name="Chinwalla A.T."/>
            <person name="Yang S.P."/>
            <person name="Heger A."/>
            <person name="Locke D.P."/>
            <person name="Miethke P."/>
            <person name="Waters P.D."/>
            <person name="Veyrunes F."/>
            <person name="Fulton L."/>
            <person name="Fulton B."/>
            <person name="Graves T."/>
            <person name="Wallis J."/>
            <person name="Puente X.S."/>
            <person name="Lopez-Otin C."/>
            <person name="Ordonez G.R."/>
            <person name="Eichler E.E."/>
            <person name="Chen L."/>
            <person name="Cheng Z."/>
            <person name="Deakin J.E."/>
            <person name="Alsop A."/>
            <person name="Thompson K."/>
            <person name="Kirby P."/>
            <person name="Papenfuss A.T."/>
            <person name="Wakefield M.J."/>
            <person name="Olender T."/>
            <person name="Lancet D."/>
            <person name="Huttley G.A."/>
            <person name="Smit A.F."/>
            <person name="Pask A."/>
            <person name="Temple-Smith P."/>
            <person name="Batzer M.A."/>
            <person name="Walker J.A."/>
            <person name="Konkel M.K."/>
            <person name="Harris R.S."/>
            <person name="Whittington C.M."/>
            <person name="Wong E.S."/>
            <person name="Gemmell N.J."/>
            <person name="Buschiazzo E."/>
            <person name="Vargas Jentzsch I.M."/>
            <person name="Merkel A."/>
            <person name="Schmitz J."/>
            <person name="Zemann A."/>
            <person name="Churakov G."/>
            <person name="Kriegs J.O."/>
            <person name="Brosius J."/>
            <person name="Murchison E.P."/>
            <person name="Sachidanandam R."/>
            <person name="Smith C."/>
            <person name="Hannon G.J."/>
            <person name="Tsend-Ayush E."/>
            <person name="McMillan D."/>
            <person name="Attenborough R."/>
            <person name="Rens W."/>
            <person name="Ferguson-Smith M."/>
            <person name="Lefevre C.M."/>
            <person name="Sharp J.A."/>
            <person name="Nicholas K.R."/>
            <person name="Ray D.A."/>
            <person name="Kube M."/>
            <person name="Reinhardt R."/>
            <person name="Pringle T.H."/>
            <person name="Taylor J."/>
            <person name="Jones R.C."/>
            <person name="Nixon B."/>
            <person name="Dacheux J.L."/>
            <person name="Niwa H."/>
            <person name="Sekita Y."/>
            <person name="Huang X."/>
            <person name="Stark A."/>
            <person name="Kheradpour P."/>
            <person name="Kellis M."/>
            <person name="Flicek P."/>
            <person name="Chen Y."/>
            <person name="Webber C."/>
            <person name="Hardison R."/>
            <person name="Nelson J."/>
            <person name="Hallsworth-Pepin K."/>
            <person name="Delehaunty K."/>
            <person name="Markovic C."/>
            <person name="Minx P."/>
            <person name="Feng Y."/>
            <person name="Kremitzki C."/>
            <person name="Mitreva M."/>
            <person name="Glasscock J."/>
            <person name="Wylie T."/>
            <person name="Wohldmann P."/>
            <person name="Thiru P."/>
            <person name="Nhan M.N."/>
            <person name="Pohl C.S."/>
            <person name="Smith S.M."/>
            <person name="Hou S."/>
            <person name="Nefedov M."/>
            <person name="de Jong P.J."/>
            <person name="Renfree M.B."/>
            <person name="Mardis E.R."/>
            <person name="Wilson R.K."/>
        </authorList>
    </citation>
    <scope>NUCLEOTIDE SEQUENCE [LARGE SCALE GENOMIC DNA]</scope>
    <source>
        <strain evidence="9 10">Glennie</strain>
    </source>
</reference>
<evidence type="ECO:0000256" key="7">
    <source>
        <dbReference type="ARBA" id="ARBA00075753"/>
    </source>
</evidence>
<gene>
    <name evidence="9" type="primary">PAAF1</name>
</gene>
<accession>F7E386</accession>
<dbReference type="GeneID" id="100084294"/>
<evidence type="ECO:0000256" key="8">
    <source>
        <dbReference type="PROSITE-ProRule" id="PRU00221"/>
    </source>
</evidence>
<dbReference type="PANTHER" id="PTHR19857">
    <property type="entry name" value="MITOCHONDRIAL DIVISION PROTEIN 1-RELATED"/>
    <property type="match status" value="1"/>
</dbReference>
<dbReference type="PRINTS" id="PR00320">
    <property type="entry name" value="GPROTEINBRPT"/>
</dbReference>
<comment type="similarity">
    <text evidence="4">Belongs to the WD repeat PAAF1/RPN14 family.</text>
</comment>
<reference evidence="9" key="3">
    <citation type="submission" date="2025-09" db="UniProtKB">
        <authorList>
            <consortium name="Ensembl"/>
        </authorList>
    </citation>
    <scope>IDENTIFICATION</scope>
    <source>
        <strain evidence="9">Glennie</strain>
    </source>
</reference>
<evidence type="ECO:0000256" key="5">
    <source>
        <dbReference type="ARBA" id="ARBA00064031"/>
    </source>
</evidence>
<evidence type="ECO:0000256" key="1">
    <source>
        <dbReference type="ARBA" id="ARBA00022574"/>
    </source>
</evidence>
<evidence type="ECO:0000313" key="9">
    <source>
        <dbReference type="Ensembl" id="ENSOANP00000021920.2"/>
    </source>
</evidence>
<dbReference type="Bgee" id="ENSOANG00000013904">
    <property type="expression patterns" value="Expressed in testis and 7 other cell types or tissues"/>
</dbReference>
<dbReference type="RefSeq" id="XP_028904358.1">
    <property type="nucleotide sequence ID" value="XM_029048525.2"/>
</dbReference>
<evidence type="ECO:0000256" key="6">
    <source>
        <dbReference type="ARBA" id="ARBA00068927"/>
    </source>
</evidence>
<dbReference type="FunFam" id="2.130.10.10:FF:000181">
    <property type="entry name" value="Proteasomal ATPase associated factor 1"/>
    <property type="match status" value="1"/>
</dbReference>
<comment type="subunit">
    <text evidence="5">Interacts with PSMC1, PSMC2, PSMC3, PSMC4, PSMC5 and PSMC6. Interacts with SUPT6H.</text>
</comment>